<evidence type="ECO:0000259" key="1">
    <source>
        <dbReference type="PROSITE" id="PS50878"/>
    </source>
</evidence>
<dbReference type="PANTHER" id="PTHR33064:SF36">
    <property type="entry name" value="CCHC-TYPE DOMAIN-CONTAINING PROTEIN"/>
    <property type="match status" value="1"/>
</dbReference>
<evidence type="ECO:0000313" key="2">
    <source>
        <dbReference type="EMBL" id="EEQ98679.1"/>
    </source>
</evidence>
<dbReference type="PANTHER" id="PTHR33064">
    <property type="entry name" value="POL PROTEIN"/>
    <property type="match status" value="1"/>
</dbReference>
<sequence length="253" mass="28707">MRDPKAPDVHQRYRLTVDCRPINRLRLVYDSEKRFVYCANTGDSLHEIEKPKLTKQFLTTALLQVQDIPSDRTYSFGRLDLQHAFYSIHVGPALSRLFAVAAKDPSTRRLHHYRFTTLVQGWKFSSLLFGLGTLKIVTEFIQPALDKRQIPVTVICYQDDLLFCGDSDDAIRQAMVVAKKILHKLNFNTNDQKQEGPTPAIDFCGMRISSTGVTPSPSRTVLTEAAVENALSTFSKGLPFYAKNKKGKRRKQS</sequence>
<dbReference type="InterPro" id="IPR000477">
    <property type="entry name" value="RT_dom"/>
</dbReference>
<protein>
    <recommendedName>
        <fullName evidence="1">Reverse transcriptase domain-containing protein</fullName>
    </recommendedName>
</protein>
<organism evidence="3">
    <name type="scientific">Perkinsus marinus (strain ATCC 50983 / TXsc)</name>
    <dbReference type="NCBI Taxonomy" id="423536"/>
    <lineage>
        <taxon>Eukaryota</taxon>
        <taxon>Sar</taxon>
        <taxon>Alveolata</taxon>
        <taxon>Perkinsozoa</taxon>
        <taxon>Perkinsea</taxon>
        <taxon>Perkinsida</taxon>
        <taxon>Perkinsidae</taxon>
        <taxon>Perkinsus</taxon>
    </lineage>
</organism>
<feature type="domain" description="Reverse transcriptase" evidence="1">
    <location>
        <begin position="1"/>
        <end position="208"/>
    </location>
</feature>
<dbReference type="AlphaFoldDB" id="C5LX62"/>
<dbReference type="EMBL" id="GG686393">
    <property type="protein sequence ID" value="EEQ98679.1"/>
    <property type="molecule type" value="Genomic_DNA"/>
</dbReference>
<proteinExistence type="predicted"/>
<dbReference type="InterPro" id="IPR043502">
    <property type="entry name" value="DNA/RNA_pol_sf"/>
</dbReference>
<dbReference type="OrthoDB" id="10360697at2759"/>
<keyword evidence="3" id="KW-1185">Reference proteome</keyword>
<evidence type="ECO:0000313" key="3">
    <source>
        <dbReference type="Proteomes" id="UP000007800"/>
    </source>
</evidence>
<dbReference type="InterPro" id="IPR043128">
    <property type="entry name" value="Rev_trsase/Diguanyl_cyclase"/>
</dbReference>
<dbReference type="InterPro" id="IPR051320">
    <property type="entry name" value="Viral_Replic_Matur_Polypro"/>
</dbReference>
<dbReference type="Pfam" id="PF00078">
    <property type="entry name" value="RVT_1"/>
    <property type="match status" value="1"/>
</dbReference>
<dbReference type="Proteomes" id="UP000007800">
    <property type="component" value="Unassembled WGS sequence"/>
</dbReference>
<reference evidence="2 3" key="1">
    <citation type="submission" date="2008-07" db="EMBL/GenBank/DDBJ databases">
        <authorList>
            <person name="El-Sayed N."/>
            <person name="Caler E."/>
            <person name="Inman J."/>
            <person name="Amedeo P."/>
            <person name="Hass B."/>
            <person name="Wortman J."/>
        </authorList>
    </citation>
    <scope>NUCLEOTIDE SEQUENCE [LARGE SCALE GENOMIC DNA]</scope>
    <source>
        <strain evidence="3">ATCC 50983 / TXsc</strain>
    </source>
</reference>
<name>C5LX62_PERM5</name>
<dbReference type="InParanoid" id="C5LX62"/>
<feature type="non-terminal residue" evidence="2">
    <location>
        <position position="253"/>
    </location>
</feature>
<dbReference type="Gene3D" id="3.10.10.10">
    <property type="entry name" value="HIV Type 1 Reverse Transcriptase, subunit A, domain 1"/>
    <property type="match status" value="1"/>
</dbReference>
<dbReference type="PROSITE" id="PS50878">
    <property type="entry name" value="RT_POL"/>
    <property type="match status" value="1"/>
</dbReference>
<dbReference type="Gene3D" id="3.30.70.270">
    <property type="match status" value="1"/>
</dbReference>
<gene>
    <name evidence="2" type="ORF">Pmar_PMAR028740</name>
</gene>
<dbReference type="RefSeq" id="XP_002765962.1">
    <property type="nucleotide sequence ID" value="XM_002765916.1"/>
</dbReference>
<accession>C5LX62</accession>
<dbReference type="GeneID" id="9062494"/>
<dbReference type="SUPFAM" id="SSF56672">
    <property type="entry name" value="DNA/RNA polymerases"/>
    <property type="match status" value="1"/>
</dbReference>